<dbReference type="GO" id="GO:0035925">
    <property type="term" value="F:mRNA 3'-UTR AU-rich region binding"/>
    <property type="evidence" value="ECO:0007669"/>
    <property type="project" value="TreeGrafter"/>
</dbReference>
<gene>
    <name evidence="4 7" type="primary">rrp42</name>
    <name evidence="7" type="ORF">OdinLCB4_004470</name>
</gene>
<dbReference type="InterPro" id="IPR027408">
    <property type="entry name" value="PNPase/RNase_PH_dom_sf"/>
</dbReference>
<reference evidence="7" key="2">
    <citation type="journal article" date="2022" name="Nat. Microbiol.">
        <title>A closed Candidatus Odinarchaeum chromosome exposes Asgard archaeal viruses.</title>
        <authorList>
            <person name="Tamarit D."/>
            <person name="Caceres E.F."/>
            <person name="Krupovic M."/>
            <person name="Nijland R."/>
            <person name="Eme L."/>
            <person name="Robinson N.P."/>
            <person name="Ettema T.J.G."/>
        </authorList>
    </citation>
    <scope>NUCLEOTIDE SEQUENCE</scope>
    <source>
        <strain evidence="7">LCB_4</strain>
    </source>
</reference>
<dbReference type="GO" id="GO:0000177">
    <property type="term" value="C:cytoplasmic exosome (RNase complex)"/>
    <property type="evidence" value="ECO:0007669"/>
    <property type="project" value="TreeGrafter"/>
</dbReference>
<proteinExistence type="inferred from homology"/>
<dbReference type="NCBIfam" id="NF003282">
    <property type="entry name" value="PRK04282.1-1"/>
    <property type="match status" value="1"/>
</dbReference>
<comment type="similarity">
    <text evidence="4">Belongs to the RNase PH family. Rrp42 subfamily.</text>
</comment>
<keyword evidence="3 4" id="KW-0271">Exosome</keyword>
<dbReference type="Proteomes" id="UP000186851">
    <property type="component" value="Chromosome"/>
</dbReference>
<dbReference type="InterPro" id="IPR020869">
    <property type="entry name" value="Rrp42_archaea"/>
</dbReference>
<comment type="subcellular location">
    <subcellularLocation>
        <location evidence="1 4">Cytoplasm</location>
    </subcellularLocation>
</comment>
<protein>
    <recommendedName>
        <fullName evidence="4">Exosome complex component Rrp42</fullName>
    </recommendedName>
</protein>
<evidence type="ECO:0000313" key="8">
    <source>
        <dbReference type="Proteomes" id="UP000186851"/>
    </source>
</evidence>
<feature type="domain" description="Exoribonuclease phosphorolytic" evidence="5">
    <location>
        <begin position="33"/>
        <end position="168"/>
    </location>
</feature>
<dbReference type="EMBL" id="CP091871">
    <property type="protein sequence ID" value="WEU41068.1"/>
    <property type="molecule type" value="Genomic_DNA"/>
</dbReference>
<evidence type="ECO:0000256" key="4">
    <source>
        <dbReference type="HAMAP-Rule" id="MF_00622"/>
    </source>
</evidence>
<dbReference type="SUPFAM" id="SSF54211">
    <property type="entry name" value="Ribosomal protein S5 domain 2-like"/>
    <property type="match status" value="1"/>
</dbReference>
<evidence type="ECO:0000256" key="2">
    <source>
        <dbReference type="ARBA" id="ARBA00022490"/>
    </source>
</evidence>
<evidence type="ECO:0000313" key="7">
    <source>
        <dbReference type="EMBL" id="WEU41068.1"/>
    </source>
</evidence>
<dbReference type="CDD" id="cd11365">
    <property type="entry name" value="RNase_PH_archRRP42"/>
    <property type="match status" value="1"/>
</dbReference>
<dbReference type="InterPro" id="IPR001247">
    <property type="entry name" value="ExoRNase_PH_dom1"/>
</dbReference>
<dbReference type="Gene3D" id="3.30.230.70">
    <property type="entry name" value="GHMP Kinase, N-terminal domain"/>
    <property type="match status" value="1"/>
</dbReference>
<dbReference type="GO" id="GO:0016075">
    <property type="term" value="P:rRNA catabolic process"/>
    <property type="evidence" value="ECO:0007669"/>
    <property type="project" value="TreeGrafter"/>
</dbReference>
<accession>A0AAF0D3M8</accession>
<dbReference type="Pfam" id="PF01138">
    <property type="entry name" value="RNase_PH"/>
    <property type="match status" value="1"/>
</dbReference>
<dbReference type="PANTHER" id="PTHR11097">
    <property type="entry name" value="EXOSOME COMPLEX EXONUCLEASE RIBOSOMAL RNA PROCESSING PROTEIN"/>
    <property type="match status" value="1"/>
</dbReference>
<dbReference type="KEGG" id="oyw:OdinLCB4_004470"/>
<dbReference type="FunFam" id="3.30.230.70:FF:000017">
    <property type="entry name" value="Exosome complex component Rrp42"/>
    <property type="match status" value="1"/>
</dbReference>
<dbReference type="HAMAP" id="MF_00622">
    <property type="entry name" value="Exosome_Rrp42"/>
    <property type="match status" value="1"/>
</dbReference>
<dbReference type="PANTHER" id="PTHR11097:SF8">
    <property type="entry name" value="EXOSOME COMPLEX COMPONENT RRP42"/>
    <property type="match status" value="1"/>
</dbReference>
<comment type="function">
    <text evidence="4">Non-catalytic component of the exosome, which is a complex involved in RNA degradation. Contributes to the structuring of the Rrp41 active site.</text>
</comment>
<comment type="subunit">
    <text evidence="4">Component of the archaeal exosome complex. Forms a hexameric ring-like arrangement composed of 3 Rrp41-Rrp42 heterodimers. The hexameric ring associates with a trimer of Rrp4 and/or Csl4 subunits.</text>
</comment>
<dbReference type="InterPro" id="IPR020568">
    <property type="entry name" value="Ribosomal_Su5_D2-typ_SF"/>
</dbReference>
<organism evidence="7 8">
    <name type="scientific">Odinarchaeota yellowstonii (strain LCB_4)</name>
    <dbReference type="NCBI Taxonomy" id="1841599"/>
    <lineage>
        <taxon>Archaea</taxon>
        <taxon>Promethearchaeati</taxon>
        <taxon>Candidatus Odinarchaeota</taxon>
        <taxon>Candidatus Odinarchaeia</taxon>
        <taxon>Candidatus Odinarchaeales</taxon>
        <taxon>Candidatus Odinarchaeaceae</taxon>
        <taxon>Candidatus Odinarchaeum</taxon>
    </lineage>
</organism>
<feature type="domain" description="Exoribonuclease phosphorolytic" evidence="6">
    <location>
        <begin position="194"/>
        <end position="256"/>
    </location>
</feature>
<evidence type="ECO:0000259" key="6">
    <source>
        <dbReference type="Pfam" id="PF03725"/>
    </source>
</evidence>
<dbReference type="AlphaFoldDB" id="A0AAF0D3M8"/>
<sequence length="269" mass="29554">MSEVYKIVSEIERNQIIAKIAKGKRLDGRSLDEYRPIKIETGIVSKADGSAKVELGDTKVIVGIKIELGEPFPDTPEEGVITLSAELLPMAFPTFEPGPPNFDAIELARVVDRGIRHSDIIDRRKLCIIPGKKVWILFVDIYVLDSDGNLFDASSIAAIAALKNLKIPEVKVSGEEVEIVKDSMNPIHLKGKLAAVTIAKVGDYLIVDPDSSEERIMDARITVAFNHEGKICAIQKGGESSFKYPEIQKAIELANKSSEKIFNELSKVV</sequence>
<dbReference type="Pfam" id="PF03725">
    <property type="entry name" value="RNase_PH_C"/>
    <property type="match status" value="1"/>
</dbReference>
<name>A0AAF0D3M8_ODILC</name>
<evidence type="ECO:0000256" key="1">
    <source>
        <dbReference type="ARBA" id="ARBA00004496"/>
    </source>
</evidence>
<reference evidence="7" key="1">
    <citation type="journal article" date="2017" name="Nature">
        <title>Asgard archaea illuminate the origin of eukaryotic cellular complexity.</title>
        <authorList>
            <person name="Zaremba-Niedzwiedzka K."/>
            <person name="Caceres E.F."/>
            <person name="Saw J.H."/>
            <person name="Backstrom D."/>
            <person name="Juzokaite L."/>
            <person name="Vancaester E."/>
            <person name="Seitz K.W."/>
            <person name="Anantharaman K."/>
            <person name="Starnawski P."/>
            <person name="Kjeldsen K.U."/>
            <person name="Scott M.B."/>
            <person name="Nunoura T."/>
            <person name="Banfield J.F."/>
            <person name="Schramm A."/>
            <person name="Baker B.J."/>
            <person name="Spang A."/>
            <person name="Ettema T.J.G."/>
        </authorList>
    </citation>
    <scope>NUCLEOTIDE SEQUENCE</scope>
    <source>
        <strain evidence="7">LCB_4</strain>
    </source>
</reference>
<evidence type="ECO:0000256" key="3">
    <source>
        <dbReference type="ARBA" id="ARBA00022835"/>
    </source>
</evidence>
<dbReference type="InterPro" id="IPR050590">
    <property type="entry name" value="Exosome_comp_Rrp42_subfam"/>
</dbReference>
<keyword evidence="2 4" id="KW-0963">Cytoplasm</keyword>
<dbReference type="InterPro" id="IPR015847">
    <property type="entry name" value="ExoRNase_PH_dom2"/>
</dbReference>
<dbReference type="SUPFAM" id="SSF55666">
    <property type="entry name" value="Ribonuclease PH domain 2-like"/>
    <property type="match status" value="1"/>
</dbReference>
<dbReference type="InterPro" id="IPR036345">
    <property type="entry name" value="ExoRNase_PH_dom2_sf"/>
</dbReference>
<evidence type="ECO:0000259" key="5">
    <source>
        <dbReference type="Pfam" id="PF01138"/>
    </source>
</evidence>